<evidence type="ECO:0000313" key="2">
    <source>
        <dbReference type="EMBL" id="MDL0089253.1"/>
    </source>
</evidence>
<feature type="transmembrane region" description="Helical" evidence="1">
    <location>
        <begin position="519"/>
        <end position="538"/>
    </location>
</feature>
<proteinExistence type="predicted"/>
<comment type="caution">
    <text evidence="2">The sequence shown here is derived from an EMBL/GenBank/DDBJ whole genome shotgun (WGS) entry which is preliminary data.</text>
</comment>
<feature type="transmembrane region" description="Helical" evidence="1">
    <location>
        <begin position="550"/>
        <end position="569"/>
    </location>
</feature>
<reference evidence="2" key="1">
    <citation type="submission" date="2022-08" db="EMBL/GenBank/DDBJ databases">
        <authorList>
            <person name="Wang H."/>
        </authorList>
    </citation>
    <scope>NUCLEOTIDE SEQUENCE</scope>
    <source>
        <strain evidence="2">PS10</strain>
    </source>
</reference>
<feature type="transmembrane region" description="Helical" evidence="1">
    <location>
        <begin position="407"/>
        <end position="440"/>
    </location>
</feature>
<feature type="transmembrane region" description="Helical" evidence="1">
    <location>
        <begin position="581"/>
        <end position="601"/>
    </location>
</feature>
<protein>
    <recommendedName>
        <fullName evidence="4">Pentapeptide repeat-containing protein</fullName>
    </recommendedName>
</protein>
<keyword evidence="3" id="KW-1185">Reference proteome</keyword>
<evidence type="ECO:0008006" key="4">
    <source>
        <dbReference type="Google" id="ProtNLM"/>
    </source>
</evidence>
<keyword evidence="1" id="KW-0472">Membrane</keyword>
<dbReference type="EMBL" id="JANURM010000009">
    <property type="protein sequence ID" value="MDL0089253.1"/>
    <property type="molecule type" value="Genomic_DNA"/>
</dbReference>
<dbReference type="Proteomes" id="UP001173801">
    <property type="component" value="Unassembled WGS sequence"/>
</dbReference>
<dbReference type="RefSeq" id="WP_284937905.1">
    <property type="nucleotide sequence ID" value="NZ_JANURM010000009.1"/>
</dbReference>
<feature type="transmembrane region" description="Helical" evidence="1">
    <location>
        <begin position="743"/>
        <end position="762"/>
    </location>
</feature>
<sequence>MSNEEKIKKEIAKALGINQKYIKCDINLSGEHRPYEIRNWFINDKSETYISISKIDSEIFLKYNLDFYNCIFNADIEPFNIEKQQNITNSVSFRDCEFNNKIKLTSNNTITIHFKELLFTSCKINNNINLIGVEIDSLEIYHVPKYYKNNSIFNKDISFDDCKFTNINIKDTTFNENIEFHGCSSEEVNICKNIFHEQFIAKNLTIQSNFELTASEFYNSVNFSKSYFGKLCSFKKNKFISKNTILDFSEIIFEDNAYFDVCEFGSLATFHMSSFKKTASFYKTKFKYMPNFSPGDFKGILNLNNTNLGFNIEFKKIKEYSQKAYGANSIEQVQENIINFRDSFRGIKHSFLETNNFLEAQKYHKAELYCKEIELENEINNKINKRQQKHKQTCSNYTYFANIITDYLTYFFIWASFTAFFTFISIILIIMILVSCYLFIKFNEYIINTPTLCIALIIIFGLFFNKIKIYMQSSKDCYYKRYLSKKITKRALDLTKWLDYATLHIYRNTSDHHTNFAKILNFTIGMISVFSIVSFILLKLDKLLIYSFDQYLAAYTMIIIISAILSLKLTFTNITTKVCDYFLVVILLTSSFITLSAISFASFMSNVAFSIFAYLTCVYMYYFAFSSKIITLVFFTKPLMYIIFIGTIIIKPALLNPLFGVFQNENLGSNNLETTFMFMKYDEKERLSNFMNDNNITINFNNKKEILNLSKINLENLINILKKSDENMELIKAIKSDISSQDIIRSISIIYTIIMLLCIYSLTKTARKNSIIQN</sequence>
<reference evidence="2" key="2">
    <citation type="journal article" date="2023" name="Microorganisms">
        <title>Isolation and Genomic Characteristics of Cat-Borne Campylobacter felis sp. nov. and Sheep-Borne Campylobacter ovis sp. nov.</title>
        <authorList>
            <person name="Wang H."/>
            <person name="Li Y."/>
            <person name="Gu Y."/>
            <person name="Zhou G."/>
            <person name="Chen X."/>
            <person name="Zhang X."/>
            <person name="Shao Z."/>
            <person name="Zhang J."/>
            <person name="Zhang M."/>
        </authorList>
    </citation>
    <scope>NUCLEOTIDE SEQUENCE</scope>
    <source>
        <strain evidence="2">PS10</strain>
    </source>
</reference>
<feature type="transmembrane region" description="Helical" evidence="1">
    <location>
        <begin position="607"/>
        <end position="625"/>
    </location>
</feature>
<evidence type="ECO:0000256" key="1">
    <source>
        <dbReference type="SAM" id="Phobius"/>
    </source>
</evidence>
<accession>A0ABT7HRJ6</accession>
<name>A0ABT7HRJ6_9BACT</name>
<feature type="transmembrane region" description="Helical" evidence="1">
    <location>
        <begin position="446"/>
        <end position="465"/>
    </location>
</feature>
<organism evidence="2 3">
    <name type="scientific">Campylobacter gastrosuis</name>
    <dbReference type="NCBI Taxonomy" id="2974576"/>
    <lineage>
        <taxon>Bacteria</taxon>
        <taxon>Pseudomonadati</taxon>
        <taxon>Campylobacterota</taxon>
        <taxon>Epsilonproteobacteria</taxon>
        <taxon>Campylobacterales</taxon>
        <taxon>Campylobacteraceae</taxon>
        <taxon>Campylobacter</taxon>
    </lineage>
</organism>
<feature type="transmembrane region" description="Helical" evidence="1">
    <location>
        <begin position="632"/>
        <end position="650"/>
    </location>
</feature>
<gene>
    <name evidence="2" type="ORF">NYG85_07735</name>
</gene>
<keyword evidence="1" id="KW-1133">Transmembrane helix</keyword>
<evidence type="ECO:0000313" key="3">
    <source>
        <dbReference type="Proteomes" id="UP001173801"/>
    </source>
</evidence>
<keyword evidence="1" id="KW-0812">Transmembrane</keyword>